<dbReference type="eggNOG" id="KOG1246">
    <property type="taxonomic scope" value="Eukaryota"/>
</dbReference>
<dbReference type="GO" id="GO:0005634">
    <property type="term" value="C:nucleus"/>
    <property type="evidence" value="ECO:0007669"/>
    <property type="project" value="UniProtKB-SubCell"/>
</dbReference>
<dbReference type="GO" id="GO:0006355">
    <property type="term" value="P:regulation of DNA-templated transcription"/>
    <property type="evidence" value="ECO:0007669"/>
    <property type="project" value="TreeGrafter"/>
</dbReference>
<dbReference type="SUPFAM" id="SSF51197">
    <property type="entry name" value="Clavaminate synthase-like"/>
    <property type="match status" value="1"/>
</dbReference>
<dbReference type="PROSITE" id="PS01359">
    <property type="entry name" value="ZF_PHD_1"/>
    <property type="match status" value="2"/>
</dbReference>
<evidence type="ECO:0000313" key="14">
    <source>
        <dbReference type="EMBL" id="EPE08500.1"/>
    </source>
</evidence>
<feature type="domain" description="PHD-type" evidence="10">
    <location>
        <begin position="1355"/>
        <end position="1404"/>
    </location>
</feature>
<dbReference type="InterPro" id="IPR003347">
    <property type="entry name" value="JmjC_dom"/>
</dbReference>
<dbReference type="InterPro" id="IPR001606">
    <property type="entry name" value="ARID_dom"/>
</dbReference>
<dbReference type="InterPro" id="IPR036431">
    <property type="entry name" value="ARID_dom_sf"/>
</dbReference>
<feature type="domain" description="JmjC" evidence="13">
    <location>
        <begin position="611"/>
        <end position="777"/>
    </location>
</feature>
<reference evidence="14 15" key="1">
    <citation type="journal article" date="2013" name="BMC Genomics">
        <title>The genome and transcriptome of the pine saprophyte Ophiostoma piceae, and a comparison with the bark beetle-associated pine pathogen Grosmannia clavigera.</title>
        <authorList>
            <person name="Haridas S."/>
            <person name="Wang Y."/>
            <person name="Lim L."/>
            <person name="Massoumi Alamouti S."/>
            <person name="Jackman S."/>
            <person name="Docking R."/>
            <person name="Robertson G."/>
            <person name="Birol I."/>
            <person name="Bohlmann J."/>
            <person name="Breuil C."/>
        </authorList>
    </citation>
    <scope>NUCLEOTIDE SEQUENCE [LARGE SCALE GENOMIC DNA]</scope>
    <source>
        <strain evidence="14 15">UAMH 11346</strain>
    </source>
</reference>
<feature type="region of interest" description="Disordered" evidence="9">
    <location>
        <begin position="1582"/>
        <end position="1763"/>
    </location>
</feature>
<dbReference type="OMA" id="GFDQVCK"/>
<dbReference type="PROSITE" id="PS51011">
    <property type="entry name" value="ARID"/>
    <property type="match status" value="1"/>
</dbReference>
<evidence type="ECO:0000256" key="1">
    <source>
        <dbReference type="ARBA" id="ARBA00004123"/>
    </source>
</evidence>
<feature type="region of interest" description="Disordered" evidence="9">
    <location>
        <begin position="1"/>
        <end position="145"/>
    </location>
</feature>
<evidence type="ECO:0000259" key="13">
    <source>
        <dbReference type="PROSITE" id="PS51184"/>
    </source>
</evidence>
<feature type="domain" description="JmjN" evidence="12">
    <location>
        <begin position="139"/>
        <end position="180"/>
    </location>
</feature>
<dbReference type="Pfam" id="PF02928">
    <property type="entry name" value="zf-C5HC2"/>
    <property type="match status" value="1"/>
</dbReference>
<dbReference type="VEuPathDB" id="FungiDB:F503_04087"/>
<dbReference type="PANTHER" id="PTHR10694:SF33">
    <property type="entry name" value="LYSINE-SPECIFIC DEMETHYLASE 5"/>
    <property type="match status" value="1"/>
</dbReference>
<feature type="compositionally biased region" description="Basic and acidic residues" evidence="9">
    <location>
        <begin position="1630"/>
        <end position="1645"/>
    </location>
</feature>
<dbReference type="Proteomes" id="UP000016923">
    <property type="component" value="Unassembled WGS sequence"/>
</dbReference>
<keyword evidence="2" id="KW-0479">Metal-binding</keyword>
<evidence type="ECO:0000256" key="8">
    <source>
        <dbReference type="PROSITE-ProRule" id="PRU00146"/>
    </source>
</evidence>
<dbReference type="CDD" id="cd16100">
    <property type="entry name" value="ARID"/>
    <property type="match status" value="1"/>
</dbReference>
<dbReference type="FunFam" id="3.30.40.10:FF:000322">
    <property type="entry name" value="PHD transcription factor (Rum1)"/>
    <property type="match status" value="1"/>
</dbReference>
<dbReference type="InterPro" id="IPR019786">
    <property type="entry name" value="Zinc_finger_PHD-type_CS"/>
</dbReference>
<dbReference type="SMART" id="SM00249">
    <property type="entry name" value="PHD"/>
    <property type="match status" value="2"/>
</dbReference>
<dbReference type="FunFam" id="1.10.150.60:FF:000010">
    <property type="entry name" value="PHD transcription factor (Rum1)"/>
    <property type="match status" value="1"/>
</dbReference>
<dbReference type="Gene3D" id="2.60.120.650">
    <property type="entry name" value="Cupin"/>
    <property type="match status" value="2"/>
</dbReference>
<feature type="domain" description="ARID" evidence="11">
    <location>
        <begin position="204"/>
        <end position="297"/>
    </location>
</feature>
<dbReference type="GO" id="GO:0003677">
    <property type="term" value="F:DNA binding"/>
    <property type="evidence" value="ECO:0007669"/>
    <property type="project" value="InterPro"/>
</dbReference>
<evidence type="ECO:0000256" key="6">
    <source>
        <dbReference type="ARBA" id="ARBA00023004"/>
    </source>
</evidence>
<dbReference type="FunFam" id="2.60.120.650:FF:000014">
    <property type="entry name" value="PHD transcription factor (Rum1)"/>
    <property type="match status" value="1"/>
</dbReference>
<dbReference type="InterPro" id="IPR001965">
    <property type="entry name" value="Znf_PHD"/>
</dbReference>
<feature type="compositionally biased region" description="Low complexity" evidence="9">
    <location>
        <begin position="102"/>
        <end position="111"/>
    </location>
</feature>
<dbReference type="Pfam" id="PF01388">
    <property type="entry name" value="ARID"/>
    <property type="match status" value="1"/>
</dbReference>
<feature type="compositionally biased region" description="Polar residues" evidence="9">
    <location>
        <begin position="317"/>
        <end position="337"/>
    </location>
</feature>
<feature type="compositionally biased region" description="Polar residues" evidence="9">
    <location>
        <begin position="1027"/>
        <end position="1040"/>
    </location>
</feature>
<feature type="compositionally biased region" description="Basic and acidic residues" evidence="9">
    <location>
        <begin position="1741"/>
        <end position="1752"/>
    </location>
</feature>
<feature type="region of interest" description="Disordered" evidence="9">
    <location>
        <begin position="1018"/>
        <end position="1048"/>
    </location>
</feature>
<dbReference type="SUPFAM" id="SSF46774">
    <property type="entry name" value="ARID-like"/>
    <property type="match status" value="1"/>
</dbReference>
<evidence type="ECO:0000256" key="9">
    <source>
        <dbReference type="SAM" id="MobiDB-lite"/>
    </source>
</evidence>
<protein>
    <submittedName>
        <fullName evidence="14">Phd transcription factor</fullName>
    </submittedName>
</protein>
<dbReference type="InterPro" id="IPR004198">
    <property type="entry name" value="Znf_C5HC2"/>
</dbReference>
<keyword evidence="6" id="KW-0408">Iron</keyword>
<dbReference type="Pfam" id="PF02373">
    <property type="entry name" value="JmjC"/>
    <property type="match status" value="1"/>
</dbReference>
<dbReference type="PROSITE" id="PS51183">
    <property type="entry name" value="JMJN"/>
    <property type="match status" value="1"/>
</dbReference>
<dbReference type="Pfam" id="PF08429">
    <property type="entry name" value="PLU-1"/>
    <property type="match status" value="1"/>
</dbReference>
<name>S3D511_OPHP1</name>
<evidence type="ECO:0000256" key="5">
    <source>
        <dbReference type="ARBA" id="ARBA00022833"/>
    </source>
</evidence>
<dbReference type="GO" id="GO:0008270">
    <property type="term" value="F:zinc ion binding"/>
    <property type="evidence" value="ECO:0007669"/>
    <property type="project" value="UniProtKB-KW"/>
</dbReference>
<feature type="compositionally biased region" description="Low complexity" evidence="9">
    <location>
        <begin position="8"/>
        <end position="30"/>
    </location>
</feature>
<dbReference type="SMART" id="SM00545">
    <property type="entry name" value="JmjN"/>
    <property type="match status" value="1"/>
</dbReference>
<keyword evidence="3" id="KW-0677">Repeat</keyword>
<dbReference type="GO" id="GO:0000785">
    <property type="term" value="C:chromatin"/>
    <property type="evidence" value="ECO:0007669"/>
    <property type="project" value="TreeGrafter"/>
</dbReference>
<organism evidence="14 15">
    <name type="scientific">Ophiostoma piceae (strain UAMH 11346)</name>
    <name type="common">Sap stain fungus</name>
    <dbReference type="NCBI Taxonomy" id="1262450"/>
    <lineage>
        <taxon>Eukaryota</taxon>
        <taxon>Fungi</taxon>
        <taxon>Dikarya</taxon>
        <taxon>Ascomycota</taxon>
        <taxon>Pezizomycotina</taxon>
        <taxon>Sordariomycetes</taxon>
        <taxon>Sordariomycetidae</taxon>
        <taxon>Ophiostomatales</taxon>
        <taxon>Ophiostomataceae</taxon>
        <taxon>Ophiostoma</taxon>
    </lineage>
</organism>
<dbReference type="SMART" id="SM01014">
    <property type="entry name" value="ARID"/>
    <property type="match status" value="1"/>
</dbReference>
<evidence type="ECO:0000259" key="10">
    <source>
        <dbReference type="PROSITE" id="PS50016"/>
    </source>
</evidence>
<dbReference type="SMART" id="SM00558">
    <property type="entry name" value="JmjC"/>
    <property type="match status" value="1"/>
</dbReference>
<feature type="compositionally biased region" description="Polar residues" evidence="9">
    <location>
        <begin position="1754"/>
        <end position="1763"/>
    </location>
</feature>
<dbReference type="InterPro" id="IPR013637">
    <property type="entry name" value="Lys_sp_deMease-like_dom"/>
</dbReference>
<dbReference type="GO" id="GO:0034647">
    <property type="term" value="F:histone H3K4me/H3K4me2/H3K4me3 demethylase activity"/>
    <property type="evidence" value="ECO:0007669"/>
    <property type="project" value="TreeGrafter"/>
</dbReference>
<feature type="compositionally biased region" description="Polar residues" evidence="9">
    <location>
        <begin position="45"/>
        <end position="95"/>
    </location>
</feature>
<dbReference type="SMART" id="SM00501">
    <property type="entry name" value="BRIGHT"/>
    <property type="match status" value="1"/>
</dbReference>
<sequence length="1763" mass="195673">MMAIIPPAAGAVASSVNSSNGGSGSKTGASEGSKSNDKKPVKGSRTASGSHAPGTNSTRASPARGASTNPPNTTSIPSRTRMGQSTPNGASSTHNGPPPPLSSMVSPPLDLNSVERRGQPTAYRETGKRKNRPHGIEEAPTYTPTEEEWKDPMEYMRKIAPEARNYGICKIIPPDSWNPPFSIDTTKFHFQTRKQELNSVEGGSRVNISYLDGLFKYHKNLGNTLTRLPYVDKKPLDLYQLKRAVDSRGGFDKVCKFKKWAEIGRDLGYSGKIMSSLSTSLKNSYQKWLCPYEDYLRVAKPGVHQQLEIENGGPFTTPDTGTSPMKRSTANTPSSARGDSPARHASDALQAATGSNRDTPATAGSTPPPPGSSSGFTAVNSRNGSPFAAGKGPDKALAPAHPLKRQLGEDSSEVSLKEEPAEGDDDDDGSARRSKRLKKEAVPRVAGSNMSQLRPQQARIPREDAGETWEICEQCGKGESAGFLIVCESCDYAYHGKCLDPPISTKPTTEWNCPRCLVGDGQYGFEDGGLYSLKQFQEKAAEFKQNYFETKMPVDSANNCHRPVTEDDVEQEFWRLVSSIDDNVEVEYGADIHCSTHGSGFPTIEKNPSDPYSTDPWNLNILPLHPESIFRYIKSDISGMTVPWVYVGMIFSTFCWHNEDHYAYSANYQHFGATKTWYGIPGEDAEKFENAMREAVPDLFDTQPDLLFQLVTLLPPEKLREAGVRVYAVDQRAGQLVVTFPQAYHAGFNHGFNFNEAVNFAPSDWEPFGLAGVDRLQQFRRQPCFSHEELLWSGADDVTSTAIGPLTIRTAKWLAPALERIQDREASYRAIFLTRHSDVPHRCQFAEKEKDSNAGRRGGDGGVHNCPLTLTYDDSVVPEEEYQCSYCKAYTYLSRFKCNKTGKIMCLQHAGTHNCCQARDTSRLLGEHHTLIYRHSEEEIDAMYKKVAEKAALPEVWEEKYDKILEEDATPSLKTLRAILNEGERIPYDLPSLPVLREFVDRCNHWVEEATNYIVRKQQNRRKNDRTSQASGRKSISAGSAENEDKERETRNISNIYRLLDEASRIGFDCPEILLLQQRAEAIKIFQEDARRALEHVSTQTIDTIENLLEEGHGFNVDVPEVEKLVRFLDQLKWNQKAEASRGTHMTLDEVTALLDEGRRLGIPSYSNDHILHLEELSLSGSQWEKKAKELLQADTVHYPQLEALSNQAAAGGLPVSAATLDAIDQMLHKHRDAHRQILDLNSRCRDPDYRNRPRYCEVVSLMTKIDLLQSKPPGTHDLEKEQKRNEDWMRRGKRIFGKTNAPLYILKSHMEYVLDRNNDCFDTQDDKPRSPAEPASREPSPEPGAESWKKPKREVFCICRRTEAGMMIECEVCHEWYHGKCLKIARGKVKEDEKYTCPICDWRVKIPRDAARPDLESLIALFNDIPVLPFQPDEEQVLNEIINGAMDFREKIEPYLDPSLTSEGDAIKQRFYLRKIEGAEILLTRETNFLRQVLHERFPVAPDPPPLIEESKSTRKPRPTKLQKLMAQHQVDDPEDLPEVVKLRANSARRKILGPGLPGDISHNSFRSGIMVPLAPAGSAPYDGSMSPGSGSGEYGTSPGMRMDSGFGEFRRNSGGAGSSSMFGSSALKKNDRPQHRQPLDRHSTVMHFDTAKQGGGAPPGGEPARPTSGGGGSAPSAGGFGDSAAASLRPNASDGGWPSRSILSTVNDADPKVRPARGLFDAPSPKDRFSSSSSNRAAPPDRMDIDHGDGHISSQGSGPAR</sequence>
<evidence type="ECO:0000256" key="3">
    <source>
        <dbReference type="ARBA" id="ARBA00022737"/>
    </source>
</evidence>
<dbReference type="SUPFAM" id="SSF57903">
    <property type="entry name" value="FYVE/PHD zinc finger"/>
    <property type="match status" value="2"/>
</dbReference>
<feature type="region of interest" description="Disordered" evidence="9">
    <location>
        <begin position="307"/>
        <end position="461"/>
    </location>
</feature>
<dbReference type="HOGENOM" id="CLU_000991_0_0_1"/>
<dbReference type="PROSITE" id="PS51184">
    <property type="entry name" value="JMJC"/>
    <property type="match status" value="1"/>
</dbReference>
<keyword evidence="15" id="KW-1185">Reference proteome</keyword>
<dbReference type="Gene3D" id="3.30.40.10">
    <property type="entry name" value="Zinc/RING finger domain, C3HC4 (zinc finger)"/>
    <property type="match status" value="2"/>
</dbReference>
<dbReference type="Gene3D" id="1.10.150.60">
    <property type="entry name" value="ARID DNA-binding domain"/>
    <property type="match status" value="1"/>
</dbReference>
<feature type="region of interest" description="Disordered" evidence="9">
    <location>
        <begin position="1324"/>
        <end position="1349"/>
    </location>
</feature>
<keyword evidence="5" id="KW-0862">Zinc</keyword>
<dbReference type="InterPro" id="IPR011011">
    <property type="entry name" value="Znf_FYVE_PHD"/>
</dbReference>
<comment type="subcellular location">
    <subcellularLocation>
        <location evidence="1">Nucleus</location>
    </subcellularLocation>
</comment>
<dbReference type="CDD" id="cd15518">
    <property type="entry name" value="PHD_Ecm5p_Lid2p_like"/>
    <property type="match status" value="1"/>
</dbReference>
<accession>S3D511</accession>
<dbReference type="STRING" id="1262450.S3D511"/>
<dbReference type="InterPro" id="IPR019787">
    <property type="entry name" value="Znf_PHD-finger"/>
</dbReference>
<dbReference type="OrthoDB" id="1678912at2759"/>
<proteinExistence type="predicted"/>
<dbReference type="PANTHER" id="PTHR10694">
    <property type="entry name" value="LYSINE-SPECIFIC DEMETHYLASE"/>
    <property type="match status" value="1"/>
</dbReference>
<evidence type="ECO:0000256" key="4">
    <source>
        <dbReference type="ARBA" id="ARBA00022771"/>
    </source>
</evidence>
<dbReference type="InterPro" id="IPR013083">
    <property type="entry name" value="Znf_RING/FYVE/PHD"/>
</dbReference>
<dbReference type="InterPro" id="IPR003349">
    <property type="entry name" value="JmjN"/>
</dbReference>
<dbReference type="PROSITE" id="PS50016">
    <property type="entry name" value="ZF_PHD_2"/>
    <property type="match status" value="2"/>
</dbReference>
<evidence type="ECO:0000259" key="11">
    <source>
        <dbReference type="PROSITE" id="PS51011"/>
    </source>
</evidence>
<feature type="domain" description="PHD-type" evidence="10">
    <location>
        <begin position="469"/>
        <end position="519"/>
    </location>
</feature>
<keyword evidence="7" id="KW-0539">Nucleus</keyword>
<feature type="compositionally biased region" description="Gly residues" evidence="9">
    <location>
        <begin position="1670"/>
        <end position="1683"/>
    </location>
</feature>
<evidence type="ECO:0000259" key="12">
    <source>
        <dbReference type="PROSITE" id="PS51183"/>
    </source>
</evidence>
<keyword evidence="4 8" id="KW-0863">Zinc-finger</keyword>
<dbReference type="EMBL" id="KE148148">
    <property type="protein sequence ID" value="EPE08500.1"/>
    <property type="molecule type" value="Genomic_DNA"/>
</dbReference>
<dbReference type="Pfam" id="PF02375">
    <property type="entry name" value="JmjN"/>
    <property type="match status" value="1"/>
</dbReference>
<evidence type="ECO:0000256" key="2">
    <source>
        <dbReference type="ARBA" id="ARBA00022723"/>
    </source>
</evidence>
<evidence type="ECO:0000313" key="15">
    <source>
        <dbReference type="Proteomes" id="UP000016923"/>
    </source>
</evidence>
<dbReference type="Pfam" id="PF00628">
    <property type="entry name" value="PHD"/>
    <property type="match status" value="2"/>
</dbReference>
<gene>
    <name evidence="14" type="ORF">F503_04087</name>
</gene>
<feature type="compositionally biased region" description="Basic and acidic residues" evidence="9">
    <location>
        <begin position="1324"/>
        <end position="1341"/>
    </location>
</feature>
<evidence type="ECO:0000256" key="7">
    <source>
        <dbReference type="ARBA" id="ARBA00023242"/>
    </source>
</evidence>